<sequence>MPNEIIVILAMQAAMLLAAFLQSVTGIGFGLIAVPILLIALQGGSAVQVAIVLSLLVCIVMSTSLYKLADRPVLRDLVYGSILGLPVGIWLFSAIDILTLKAVAGITTVLMALLVAVRSSLRPWHLLTTLGRPGYVGAGILSGVMSAVLAMPGPAAVTHLAATGFDKDATRATSLSLLVLSHAAALALQAGFVGISAETAMTCLWLAPATIAGTFIGRSVAAYVPTRQFSWALVVILLVTGSSMLLAVTLGDQLPR</sequence>
<evidence type="ECO:0000256" key="3">
    <source>
        <dbReference type="ARBA" id="ARBA00022448"/>
    </source>
</evidence>
<dbReference type="InterPro" id="IPR052017">
    <property type="entry name" value="TSUP"/>
</dbReference>
<feature type="transmembrane region" description="Helical" evidence="8">
    <location>
        <begin position="175"/>
        <end position="195"/>
    </location>
</feature>
<dbReference type="RefSeq" id="WP_085884305.1">
    <property type="nucleotide sequence ID" value="NZ_FWFR01000002.1"/>
</dbReference>
<feature type="transmembrane region" description="Helical" evidence="8">
    <location>
        <begin position="77"/>
        <end position="95"/>
    </location>
</feature>
<dbReference type="PANTHER" id="PTHR30269">
    <property type="entry name" value="TRANSMEMBRANE PROTEIN YFCA"/>
    <property type="match status" value="1"/>
</dbReference>
<comment type="subcellular location">
    <subcellularLocation>
        <location evidence="1 8">Cell membrane</location>
        <topology evidence="1 8">Multi-pass membrane protein</topology>
    </subcellularLocation>
</comment>
<evidence type="ECO:0000256" key="6">
    <source>
        <dbReference type="ARBA" id="ARBA00022989"/>
    </source>
</evidence>
<evidence type="ECO:0000313" key="10">
    <source>
        <dbReference type="Proteomes" id="UP000193200"/>
    </source>
</evidence>
<evidence type="ECO:0000256" key="2">
    <source>
        <dbReference type="ARBA" id="ARBA00009142"/>
    </source>
</evidence>
<evidence type="ECO:0000256" key="7">
    <source>
        <dbReference type="ARBA" id="ARBA00023136"/>
    </source>
</evidence>
<feature type="transmembrane region" description="Helical" evidence="8">
    <location>
        <begin position="202"/>
        <end position="223"/>
    </location>
</feature>
<keyword evidence="5 8" id="KW-0812">Transmembrane</keyword>
<keyword evidence="7 8" id="KW-0472">Membrane</keyword>
<feature type="transmembrane region" description="Helical" evidence="8">
    <location>
        <begin position="7"/>
        <end position="40"/>
    </location>
</feature>
<evidence type="ECO:0000313" key="9">
    <source>
        <dbReference type="EMBL" id="SLN65390.1"/>
    </source>
</evidence>
<keyword evidence="10" id="KW-1185">Reference proteome</keyword>
<dbReference type="Proteomes" id="UP000193200">
    <property type="component" value="Unassembled WGS sequence"/>
</dbReference>
<keyword evidence="4 8" id="KW-1003">Cell membrane</keyword>
<reference evidence="9 10" key="1">
    <citation type="submission" date="2017-03" db="EMBL/GenBank/DDBJ databases">
        <authorList>
            <person name="Afonso C.L."/>
            <person name="Miller P.J."/>
            <person name="Scott M.A."/>
            <person name="Spackman E."/>
            <person name="Goraichik I."/>
            <person name="Dimitrov K.M."/>
            <person name="Suarez D.L."/>
            <person name="Swayne D.E."/>
        </authorList>
    </citation>
    <scope>NUCLEOTIDE SEQUENCE [LARGE SCALE GENOMIC DNA]</scope>
    <source>
        <strain evidence="9 10">CECT 7691</strain>
    </source>
</reference>
<accession>A0A1Y5TIX0</accession>
<feature type="transmembrane region" description="Helical" evidence="8">
    <location>
        <begin position="46"/>
        <end position="65"/>
    </location>
</feature>
<dbReference type="AlphaFoldDB" id="A0A1Y5TIX0"/>
<organism evidence="9 10">
    <name type="scientific">Oceanibacterium hippocampi</name>
    <dbReference type="NCBI Taxonomy" id="745714"/>
    <lineage>
        <taxon>Bacteria</taxon>
        <taxon>Pseudomonadati</taxon>
        <taxon>Pseudomonadota</taxon>
        <taxon>Alphaproteobacteria</taxon>
        <taxon>Sneathiellales</taxon>
        <taxon>Sneathiellaceae</taxon>
        <taxon>Oceanibacterium</taxon>
    </lineage>
</organism>
<feature type="transmembrane region" description="Helical" evidence="8">
    <location>
        <begin position="229"/>
        <end position="250"/>
    </location>
</feature>
<comment type="similarity">
    <text evidence="2 8">Belongs to the 4-toluene sulfonate uptake permease (TSUP) (TC 2.A.102) family.</text>
</comment>
<keyword evidence="6 8" id="KW-1133">Transmembrane helix</keyword>
<gene>
    <name evidence="9" type="ORF">OCH7691_02991</name>
</gene>
<dbReference type="PANTHER" id="PTHR30269:SF37">
    <property type="entry name" value="MEMBRANE TRANSPORTER PROTEIN"/>
    <property type="match status" value="1"/>
</dbReference>
<name>A0A1Y5TIX0_9PROT</name>
<evidence type="ECO:0000256" key="8">
    <source>
        <dbReference type="RuleBase" id="RU363041"/>
    </source>
</evidence>
<protein>
    <recommendedName>
        <fullName evidence="8">Probable membrane transporter protein</fullName>
    </recommendedName>
</protein>
<dbReference type="GO" id="GO:0005886">
    <property type="term" value="C:plasma membrane"/>
    <property type="evidence" value="ECO:0007669"/>
    <property type="project" value="UniProtKB-SubCell"/>
</dbReference>
<keyword evidence="3" id="KW-0813">Transport</keyword>
<dbReference type="InParanoid" id="A0A1Y5TIX0"/>
<evidence type="ECO:0000256" key="5">
    <source>
        <dbReference type="ARBA" id="ARBA00022692"/>
    </source>
</evidence>
<dbReference type="OrthoDB" id="7028171at2"/>
<evidence type="ECO:0000256" key="1">
    <source>
        <dbReference type="ARBA" id="ARBA00004651"/>
    </source>
</evidence>
<dbReference type="Pfam" id="PF01925">
    <property type="entry name" value="TauE"/>
    <property type="match status" value="1"/>
</dbReference>
<dbReference type="InterPro" id="IPR002781">
    <property type="entry name" value="TM_pro_TauE-like"/>
</dbReference>
<evidence type="ECO:0000256" key="4">
    <source>
        <dbReference type="ARBA" id="ARBA00022475"/>
    </source>
</evidence>
<proteinExistence type="inferred from homology"/>
<feature type="transmembrane region" description="Helical" evidence="8">
    <location>
        <begin position="101"/>
        <end position="121"/>
    </location>
</feature>
<dbReference type="EMBL" id="FWFR01000002">
    <property type="protein sequence ID" value="SLN65390.1"/>
    <property type="molecule type" value="Genomic_DNA"/>
</dbReference>
<feature type="transmembrane region" description="Helical" evidence="8">
    <location>
        <begin position="133"/>
        <end position="155"/>
    </location>
</feature>